<evidence type="ECO:0000313" key="2">
    <source>
        <dbReference type="Proteomes" id="UP000325598"/>
    </source>
</evidence>
<dbReference type="GeneID" id="96749886"/>
<reference evidence="1 2" key="1">
    <citation type="submission" date="2019-10" db="EMBL/GenBank/DDBJ databases">
        <title>Whole genome shotgun sequence of Streptomyces angustmyceticus NBRC 3934.</title>
        <authorList>
            <person name="Hosoyama A."/>
            <person name="Ichikawa N."/>
            <person name="Kimura A."/>
            <person name="Kitahashi Y."/>
            <person name="Komaki H."/>
            <person name="Uohara A."/>
        </authorList>
    </citation>
    <scope>NUCLEOTIDE SEQUENCE [LARGE SCALE GENOMIC DNA]</scope>
    <source>
        <strain evidence="1 2">NBRC 3934</strain>
    </source>
</reference>
<dbReference type="Proteomes" id="UP000325598">
    <property type="component" value="Unassembled WGS sequence"/>
</dbReference>
<accession>A0A5J4L8A7</accession>
<proteinExistence type="predicted"/>
<comment type="caution">
    <text evidence="1">The sequence shown here is derived from an EMBL/GenBank/DDBJ whole genome shotgun (WGS) entry which is preliminary data.</text>
</comment>
<dbReference type="RefSeq" id="WP_143589111.1">
    <property type="nucleotide sequence ID" value="NZ_BLAG01000004.1"/>
</dbReference>
<organism evidence="1 2">
    <name type="scientific">Streptomyces angustmyceticus</name>
    <dbReference type="NCBI Taxonomy" id="285578"/>
    <lineage>
        <taxon>Bacteria</taxon>
        <taxon>Bacillati</taxon>
        <taxon>Actinomycetota</taxon>
        <taxon>Actinomycetes</taxon>
        <taxon>Kitasatosporales</taxon>
        <taxon>Streptomycetaceae</taxon>
        <taxon>Streptomyces</taxon>
    </lineage>
</organism>
<protein>
    <submittedName>
        <fullName evidence="1">Uncharacterized protein</fullName>
    </submittedName>
</protein>
<gene>
    <name evidence="1" type="ORF">San01_01960</name>
</gene>
<dbReference type="OrthoDB" id="4331534at2"/>
<name>A0A5J4L8A7_9ACTN</name>
<evidence type="ECO:0000313" key="1">
    <source>
        <dbReference type="EMBL" id="GES27709.1"/>
    </source>
</evidence>
<sequence>MKKVIMISVLCVVLALAGGGFLLYCVIDSGFFTGASAKRSELIGTWSGPRGARVTLHEDGTAEAVKIPGGLVGETPVGSITGEGTWTLPKRPTSSADQQIILGLKTGPKIRALIDDLYVMGKGAKDGIYIQTSEDSPNRFVFKKSP</sequence>
<keyword evidence="2" id="KW-1185">Reference proteome</keyword>
<dbReference type="EMBL" id="BLAG01000004">
    <property type="protein sequence ID" value="GES27709.1"/>
    <property type="molecule type" value="Genomic_DNA"/>
</dbReference>
<dbReference type="AlphaFoldDB" id="A0A5J4L8A7"/>